<gene>
    <name evidence="1" type="ORF">NCTC11009_01689</name>
</gene>
<organism evidence="1 2">
    <name type="scientific">Oligella urethralis</name>
    <dbReference type="NCBI Taxonomy" id="90245"/>
    <lineage>
        <taxon>Bacteria</taxon>
        <taxon>Pseudomonadati</taxon>
        <taxon>Pseudomonadota</taxon>
        <taxon>Betaproteobacteria</taxon>
        <taxon>Burkholderiales</taxon>
        <taxon>Alcaligenaceae</taxon>
        <taxon>Oligella</taxon>
    </lineage>
</organism>
<sequence>MNLTANREQVFEEFKQTLTDSQKSELFEHVFQYDIDLTEAIGFGACFDEFLNDNYPSVEIFGRLVAPDELFRNNLSETDKRLFRSEFAATFHTLPPLEFEDLPEFAQKAFDEWLKNDFTEEKLAASPDLKLDFENFLEQTLDNNLDR</sequence>
<dbReference type="Proteomes" id="UP000250242">
    <property type="component" value="Unassembled WGS sequence"/>
</dbReference>
<reference evidence="1 2" key="1">
    <citation type="submission" date="2018-06" db="EMBL/GenBank/DDBJ databases">
        <authorList>
            <consortium name="Pathogen Informatics"/>
            <person name="Doyle S."/>
        </authorList>
    </citation>
    <scope>NUCLEOTIDE SEQUENCE [LARGE SCALE GENOMIC DNA]</scope>
    <source>
        <strain evidence="1 2">NCTC11009</strain>
    </source>
</reference>
<evidence type="ECO:0000313" key="2">
    <source>
        <dbReference type="Proteomes" id="UP000250242"/>
    </source>
</evidence>
<evidence type="ECO:0000313" key="1">
    <source>
        <dbReference type="EMBL" id="SPY08463.1"/>
    </source>
</evidence>
<proteinExistence type="predicted"/>
<name>A0A2X1UXK7_9BURK</name>
<dbReference type="RefSeq" id="WP_113062690.1">
    <property type="nucleotide sequence ID" value="NZ_UATH01000001.1"/>
</dbReference>
<accession>A0A2X1UXK7</accession>
<dbReference type="EMBL" id="UATH01000001">
    <property type="protein sequence ID" value="SPY08463.1"/>
    <property type="molecule type" value="Genomic_DNA"/>
</dbReference>
<protein>
    <submittedName>
        <fullName evidence="1">Uncharacterized protein</fullName>
    </submittedName>
</protein>
<dbReference type="AlphaFoldDB" id="A0A2X1UXK7"/>